<feature type="region of interest" description="Disordered" evidence="1">
    <location>
        <begin position="11"/>
        <end position="36"/>
    </location>
</feature>
<dbReference type="Gramene" id="TuG1812G0300000386.01.T02">
    <property type="protein sequence ID" value="TuG1812G0300000386.01.T02.cds257910"/>
    <property type="gene ID" value="TuG1812G0300000386.01"/>
</dbReference>
<evidence type="ECO:0000313" key="3">
    <source>
        <dbReference type="Proteomes" id="UP000015106"/>
    </source>
</evidence>
<dbReference type="Proteomes" id="UP000015106">
    <property type="component" value="Chromosome 3"/>
</dbReference>
<reference evidence="2" key="2">
    <citation type="submission" date="2018-03" db="EMBL/GenBank/DDBJ databases">
        <title>The Triticum urartu genome reveals the dynamic nature of wheat genome evolution.</title>
        <authorList>
            <person name="Ling H."/>
            <person name="Ma B."/>
            <person name="Shi X."/>
            <person name="Liu H."/>
            <person name="Dong L."/>
            <person name="Sun H."/>
            <person name="Cao Y."/>
            <person name="Gao Q."/>
            <person name="Zheng S."/>
            <person name="Li Y."/>
            <person name="Yu Y."/>
            <person name="Du H."/>
            <person name="Qi M."/>
            <person name="Li Y."/>
            <person name="Yu H."/>
            <person name="Cui Y."/>
            <person name="Wang N."/>
            <person name="Chen C."/>
            <person name="Wu H."/>
            <person name="Zhao Y."/>
            <person name="Zhang J."/>
            <person name="Li Y."/>
            <person name="Zhou W."/>
            <person name="Zhang B."/>
            <person name="Hu W."/>
            <person name="Eijk M."/>
            <person name="Tang J."/>
            <person name="Witsenboer H."/>
            <person name="Zhao S."/>
            <person name="Li Z."/>
            <person name="Zhang A."/>
            <person name="Wang D."/>
            <person name="Liang C."/>
        </authorList>
    </citation>
    <scope>NUCLEOTIDE SEQUENCE [LARGE SCALE GENOMIC DNA]</scope>
    <source>
        <strain evidence="2">cv. G1812</strain>
    </source>
</reference>
<organism evidence="2 3">
    <name type="scientific">Triticum urartu</name>
    <name type="common">Red wild einkorn</name>
    <name type="synonym">Crithodium urartu</name>
    <dbReference type="NCBI Taxonomy" id="4572"/>
    <lineage>
        <taxon>Eukaryota</taxon>
        <taxon>Viridiplantae</taxon>
        <taxon>Streptophyta</taxon>
        <taxon>Embryophyta</taxon>
        <taxon>Tracheophyta</taxon>
        <taxon>Spermatophyta</taxon>
        <taxon>Magnoliopsida</taxon>
        <taxon>Liliopsida</taxon>
        <taxon>Poales</taxon>
        <taxon>Poaceae</taxon>
        <taxon>BOP clade</taxon>
        <taxon>Pooideae</taxon>
        <taxon>Triticodae</taxon>
        <taxon>Triticeae</taxon>
        <taxon>Triticinae</taxon>
        <taxon>Triticum</taxon>
    </lineage>
</organism>
<sequence>MLTLPHFMAEQSPPCWSSANTSIGGSHHTPMKNKNQQQLGDIRAKDLERLQWIAKGGTWICWSGAMAVGR</sequence>
<dbReference type="EnsemblPlants" id="TuG1812G0300000386.01.T01">
    <property type="protein sequence ID" value="TuG1812G0300000386.01.T01.cds257908"/>
    <property type="gene ID" value="TuG1812G0300000386.01"/>
</dbReference>
<protein>
    <submittedName>
        <fullName evidence="2">Uncharacterized protein</fullName>
    </submittedName>
</protein>
<name>A0A8R7TQN6_TRIUA</name>
<dbReference type="AlphaFoldDB" id="A0A8R7TQN6"/>
<reference evidence="3" key="1">
    <citation type="journal article" date="2013" name="Nature">
        <title>Draft genome of the wheat A-genome progenitor Triticum urartu.</title>
        <authorList>
            <person name="Ling H.Q."/>
            <person name="Zhao S."/>
            <person name="Liu D."/>
            <person name="Wang J."/>
            <person name="Sun H."/>
            <person name="Zhang C."/>
            <person name="Fan H."/>
            <person name="Li D."/>
            <person name="Dong L."/>
            <person name="Tao Y."/>
            <person name="Gao C."/>
            <person name="Wu H."/>
            <person name="Li Y."/>
            <person name="Cui Y."/>
            <person name="Guo X."/>
            <person name="Zheng S."/>
            <person name="Wang B."/>
            <person name="Yu K."/>
            <person name="Liang Q."/>
            <person name="Yang W."/>
            <person name="Lou X."/>
            <person name="Chen J."/>
            <person name="Feng M."/>
            <person name="Jian J."/>
            <person name="Zhang X."/>
            <person name="Luo G."/>
            <person name="Jiang Y."/>
            <person name="Liu J."/>
            <person name="Wang Z."/>
            <person name="Sha Y."/>
            <person name="Zhang B."/>
            <person name="Wu H."/>
            <person name="Tang D."/>
            <person name="Shen Q."/>
            <person name="Xue P."/>
            <person name="Zou S."/>
            <person name="Wang X."/>
            <person name="Liu X."/>
            <person name="Wang F."/>
            <person name="Yang Y."/>
            <person name="An X."/>
            <person name="Dong Z."/>
            <person name="Zhang K."/>
            <person name="Zhang X."/>
            <person name="Luo M.C."/>
            <person name="Dvorak J."/>
            <person name="Tong Y."/>
            <person name="Wang J."/>
            <person name="Yang H."/>
            <person name="Li Z."/>
            <person name="Wang D."/>
            <person name="Zhang A."/>
            <person name="Wang J."/>
        </authorList>
    </citation>
    <scope>NUCLEOTIDE SEQUENCE</scope>
    <source>
        <strain evidence="3">cv. G1812</strain>
    </source>
</reference>
<accession>A0A8R7TQN6</accession>
<reference evidence="2" key="3">
    <citation type="submission" date="2022-06" db="UniProtKB">
        <authorList>
            <consortium name="EnsemblPlants"/>
        </authorList>
    </citation>
    <scope>IDENTIFICATION</scope>
</reference>
<evidence type="ECO:0000256" key="1">
    <source>
        <dbReference type="SAM" id="MobiDB-lite"/>
    </source>
</evidence>
<proteinExistence type="predicted"/>
<dbReference type="EnsemblPlants" id="TuG1812G0300000386.01.T02">
    <property type="protein sequence ID" value="TuG1812G0300000386.01.T02.cds257910"/>
    <property type="gene ID" value="TuG1812G0300000386.01"/>
</dbReference>
<keyword evidence="3" id="KW-1185">Reference proteome</keyword>
<feature type="compositionally biased region" description="Polar residues" evidence="1">
    <location>
        <begin position="14"/>
        <end position="24"/>
    </location>
</feature>
<evidence type="ECO:0000313" key="2">
    <source>
        <dbReference type="EnsemblPlants" id="TuG1812G0300000386.01.T01.cds257908"/>
    </source>
</evidence>
<dbReference type="Gramene" id="TuG1812G0300000386.01.T01">
    <property type="protein sequence ID" value="TuG1812G0300000386.01.T01.cds257908"/>
    <property type="gene ID" value="TuG1812G0300000386.01"/>
</dbReference>